<dbReference type="PANTHER" id="PTHR42715">
    <property type="entry name" value="BETA-GLUCOSIDASE"/>
    <property type="match status" value="1"/>
</dbReference>
<dbReference type="InterPro" id="IPR002772">
    <property type="entry name" value="Glyco_hydro_3_C"/>
</dbReference>
<evidence type="ECO:0000256" key="5">
    <source>
        <dbReference type="ARBA" id="ARBA00023295"/>
    </source>
</evidence>
<feature type="domain" description="PA14" evidence="6">
    <location>
        <begin position="412"/>
        <end position="576"/>
    </location>
</feature>
<dbReference type="SUPFAM" id="SSF52279">
    <property type="entry name" value="Beta-D-glucan exohydrolase, C-terminal domain"/>
    <property type="match status" value="1"/>
</dbReference>
<dbReference type="SMART" id="SM00758">
    <property type="entry name" value="PA14"/>
    <property type="match status" value="1"/>
</dbReference>
<dbReference type="Pfam" id="PF07691">
    <property type="entry name" value="PA14"/>
    <property type="match status" value="1"/>
</dbReference>
<reference evidence="7 8" key="1">
    <citation type="journal article" date="2020" name="ISME J.">
        <title>Uncovering the hidden diversity of litter-decomposition mechanisms in mushroom-forming fungi.</title>
        <authorList>
            <person name="Floudas D."/>
            <person name="Bentzer J."/>
            <person name="Ahren D."/>
            <person name="Johansson T."/>
            <person name="Persson P."/>
            <person name="Tunlid A."/>
        </authorList>
    </citation>
    <scope>NUCLEOTIDE SEQUENCE [LARGE SCALE GENOMIC DNA]</scope>
    <source>
        <strain evidence="7 8">CBS 146.42</strain>
    </source>
</reference>
<evidence type="ECO:0000256" key="1">
    <source>
        <dbReference type="ARBA" id="ARBA00000448"/>
    </source>
</evidence>
<evidence type="ECO:0000256" key="2">
    <source>
        <dbReference type="ARBA" id="ARBA00005336"/>
    </source>
</evidence>
<dbReference type="Pfam" id="PF14310">
    <property type="entry name" value="Fn3-like"/>
    <property type="match status" value="1"/>
</dbReference>
<dbReference type="Proteomes" id="UP000559027">
    <property type="component" value="Unassembled WGS sequence"/>
</dbReference>
<comment type="caution">
    <text evidence="7">The sequence shown here is derived from an EMBL/GenBank/DDBJ whole genome shotgun (WGS) entry which is preliminary data.</text>
</comment>
<dbReference type="PROSITE" id="PS51820">
    <property type="entry name" value="PA14"/>
    <property type="match status" value="1"/>
</dbReference>
<accession>A0A8H5CYK1</accession>
<dbReference type="InterPro" id="IPR001764">
    <property type="entry name" value="Glyco_hydro_3_N"/>
</dbReference>
<dbReference type="InterPro" id="IPR026891">
    <property type="entry name" value="Fn3-like"/>
</dbReference>
<dbReference type="Pfam" id="PF00933">
    <property type="entry name" value="Glyco_hydro_3"/>
    <property type="match status" value="1"/>
</dbReference>
<comment type="similarity">
    <text evidence="2">Belongs to the glycosyl hydrolase 3 family.</text>
</comment>
<dbReference type="AlphaFoldDB" id="A0A8H5CYK1"/>
<dbReference type="EC" id="3.2.1.21" evidence="3"/>
<dbReference type="PRINTS" id="PR00133">
    <property type="entry name" value="GLHYDRLASE3"/>
</dbReference>
<keyword evidence="5" id="KW-0326">Glycosidase</keyword>
<comment type="catalytic activity">
    <reaction evidence="1">
        <text>Hydrolysis of terminal, non-reducing beta-D-glucosyl residues with release of beta-D-glucose.</text>
        <dbReference type="EC" id="3.2.1.21"/>
    </reaction>
</comment>
<dbReference type="InterPro" id="IPR011658">
    <property type="entry name" value="PA14_dom"/>
</dbReference>
<dbReference type="OrthoDB" id="47059at2759"/>
<keyword evidence="8" id="KW-1185">Reference proteome</keyword>
<evidence type="ECO:0000256" key="3">
    <source>
        <dbReference type="ARBA" id="ARBA00012744"/>
    </source>
</evidence>
<dbReference type="GO" id="GO:0008422">
    <property type="term" value="F:beta-glucosidase activity"/>
    <property type="evidence" value="ECO:0007669"/>
    <property type="project" value="UniProtKB-EC"/>
</dbReference>
<evidence type="ECO:0000313" key="7">
    <source>
        <dbReference type="EMBL" id="KAF5349719.1"/>
    </source>
</evidence>
<keyword evidence="4" id="KW-0378">Hydrolase</keyword>
<evidence type="ECO:0000256" key="4">
    <source>
        <dbReference type="ARBA" id="ARBA00022801"/>
    </source>
</evidence>
<dbReference type="SUPFAM" id="SSF51445">
    <property type="entry name" value="(Trans)glycosidases"/>
    <property type="match status" value="1"/>
</dbReference>
<protein>
    <recommendedName>
        <fullName evidence="3">beta-glucosidase</fullName>
        <ecNumber evidence="3">3.2.1.21</ecNumber>
    </recommendedName>
</protein>
<dbReference type="InterPro" id="IPR017853">
    <property type="entry name" value="GH"/>
</dbReference>
<evidence type="ECO:0000259" key="6">
    <source>
        <dbReference type="PROSITE" id="PS51820"/>
    </source>
</evidence>
<dbReference type="PANTHER" id="PTHR42715:SF27">
    <property type="entry name" value="BETA-GLUCOSIDASE-RELATED"/>
    <property type="match status" value="1"/>
</dbReference>
<evidence type="ECO:0000313" key="8">
    <source>
        <dbReference type="Proteomes" id="UP000559027"/>
    </source>
</evidence>
<dbReference type="InterPro" id="IPR036962">
    <property type="entry name" value="Glyco_hydro_3_N_sf"/>
</dbReference>
<gene>
    <name evidence="7" type="ORF">D9756_008772</name>
</gene>
<name>A0A8H5CYK1_9AGAR</name>
<dbReference type="InterPro" id="IPR013783">
    <property type="entry name" value="Ig-like_fold"/>
</dbReference>
<proteinExistence type="inferred from homology"/>
<sequence length="860" mass="94768">MPPSDFANANIDKVVEALTTDEAILLSAGVGFWHTHAIERLGVPAVKVSDGPNGIRGNHFFMGTPAKCLPSSTAMGATFDRELLEEVGLKLLAREAKLRAASIVLAPTCNIQRNPLGGRSFESFSEDPYLSGILAGAYINGVQKGGIGSTIKHFVANDKENDRLGYDSIIDERPLREIYLLPFMLAQKFSSPWAYMTCYNRMNGLHVCENPELLKKVLRDEWKSDAMVMSDWFGIYSVDIALNAGVDLEMPGLNKWRTLDLVNRSIQARKVTPKTIKQRARRVLELVQKCAQGAPEILDGDGLERTIDSEEDNVLMRKFAAESIVLLKNDQQVLPLNPKTLNKVAIVGGNAKAFVLSGGGSAALKPSYFISPYDGLVNALKEVNPNVEITYSEGARAFKTMPSLDYDMFTEPGERGWTGTWHTHESEDSLVPIEKPIKTQYIDETRLFISTSYPEGITKKWTLRLNGFLKPREHDCKFEFGLTAAGRAKLYVDGKVVIDNWTRQRRGEAFFGCGSEEEKGIVELKAGVKHHIYVEFCNVRGPADGDEDEAIMDSNPGVRLGGAEVQDSDELMNSAVALAKEADAVIAVVGLNADWETEGYDRTTLALPGRTDELISKVSAANPRTVVVTNSGSSITMPWVDEISTLVHAWYLGNATGDAIADVIFGKHNPSGKLSLTFPKRLEDVPSHGYFHSENGKVHYSEGIFVGYKHYQHRNIKPIFPFGHGLSYTSFVLSSLKLSESIVSGDQFNATATVTLTNTGTVAGSQVVQLYVGLPDTSDLTHPRWQLRAFEKARDVQPGESREISLALDRLSVSYWEKAWVVEDGVYNVRVAFSSEEGTGKGQEILGKLKIEKGFEWNGL</sequence>
<dbReference type="Gene3D" id="3.40.50.1700">
    <property type="entry name" value="Glycoside hydrolase family 3 C-terminal domain"/>
    <property type="match status" value="1"/>
</dbReference>
<dbReference type="InterPro" id="IPR036881">
    <property type="entry name" value="Glyco_hydro_3_C_sf"/>
</dbReference>
<dbReference type="SMART" id="SM01217">
    <property type="entry name" value="Fn3_like"/>
    <property type="match status" value="1"/>
</dbReference>
<dbReference type="Gene3D" id="2.60.120.260">
    <property type="entry name" value="Galactose-binding domain-like"/>
    <property type="match status" value="1"/>
</dbReference>
<organism evidence="7 8">
    <name type="scientific">Leucocoprinus leucothites</name>
    <dbReference type="NCBI Taxonomy" id="201217"/>
    <lineage>
        <taxon>Eukaryota</taxon>
        <taxon>Fungi</taxon>
        <taxon>Dikarya</taxon>
        <taxon>Basidiomycota</taxon>
        <taxon>Agaricomycotina</taxon>
        <taxon>Agaricomycetes</taxon>
        <taxon>Agaricomycetidae</taxon>
        <taxon>Agaricales</taxon>
        <taxon>Agaricineae</taxon>
        <taxon>Agaricaceae</taxon>
        <taxon>Leucocoprinus</taxon>
    </lineage>
</organism>
<dbReference type="Gene3D" id="2.60.40.10">
    <property type="entry name" value="Immunoglobulins"/>
    <property type="match status" value="1"/>
</dbReference>
<dbReference type="GO" id="GO:0009251">
    <property type="term" value="P:glucan catabolic process"/>
    <property type="evidence" value="ECO:0007669"/>
    <property type="project" value="TreeGrafter"/>
</dbReference>
<dbReference type="InterPro" id="IPR037524">
    <property type="entry name" value="PA14/GLEYA"/>
</dbReference>
<dbReference type="Pfam" id="PF01915">
    <property type="entry name" value="Glyco_hydro_3_C"/>
    <property type="match status" value="1"/>
</dbReference>
<dbReference type="InterPro" id="IPR050288">
    <property type="entry name" value="Cellulose_deg_GH3"/>
</dbReference>
<dbReference type="EMBL" id="JAACJO010000016">
    <property type="protein sequence ID" value="KAF5349719.1"/>
    <property type="molecule type" value="Genomic_DNA"/>
</dbReference>
<dbReference type="Gene3D" id="3.20.20.300">
    <property type="entry name" value="Glycoside hydrolase, family 3, N-terminal domain"/>
    <property type="match status" value="1"/>
</dbReference>